<evidence type="ECO:0000256" key="2">
    <source>
        <dbReference type="ARBA" id="ARBA00023002"/>
    </source>
</evidence>
<dbReference type="GO" id="GO:0141148">
    <property type="term" value="F:enoyl-[acyl-carrier-protein] reductase (NADPH) activity"/>
    <property type="evidence" value="ECO:0007669"/>
    <property type="project" value="UniProtKB-EC"/>
</dbReference>
<dbReference type="EC" id="1.3.1.104" evidence="4"/>
<dbReference type="EMBL" id="CP036433">
    <property type="protein sequence ID" value="QDU93835.1"/>
    <property type="molecule type" value="Genomic_DNA"/>
</dbReference>
<proteinExistence type="inferred from homology"/>
<dbReference type="PANTHER" id="PTHR43669:SF3">
    <property type="entry name" value="ALCOHOL DEHYDROGENASE, PUTATIVE (AFU_ORTHOLOGUE AFUA_3G03445)-RELATED"/>
    <property type="match status" value="1"/>
</dbReference>
<dbReference type="InterPro" id="IPR009081">
    <property type="entry name" value="PP-bd_ACP"/>
</dbReference>
<dbReference type="PRINTS" id="PR00081">
    <property type="entry name" value="GDHRDH"/>
</dbReference>
<reference evidence="4 5" key="1">
    <citation type="submission" date="2019-02" db="EMBL/GenBank/DDBJ databases">
        <title>Deep-cultivation of Planctomycetes and their phenomic and genomic characterization uncovers novel biology.</title>
        <authorList>
            <person name="Wiegand S."/>
            <person name="Jogler M."/>
            <person name="Boedeker C."/>
            <person name="Pinto D."/>
            <person name="Vollmers J."/>
            <person name="Rivas-Marin E."/>
            <person name="Kohn T."/>
            <person name="Peeters S.H."/>
            <person name="Heuer A."/>
            <person name="Rast P."/>
            <person name="Oberbeckmann S."/>
            <person name="Bunk B."/>
            <person name="Jeske O."/>
            <person name="Meyerdierks A."/>
            <person name="Storesund J.E."/>
            <person name="Kallscheuer N."/>
            <person name="Luecker S."/>
            <person name="Lage O.M."/>
            <person name="Pohl T."/>
            <person name="Merkel B.J."/>
            <person name="Hornburger P."/>
            <person name="Mueller R.-W."/>
            <person name="Bruemmer F."/>
            <person name="Labrenz M."/>
            <person name="Spormann A.M."/>
            <person name="Op den Camp H."/>
            <person name="Overmann J."/>
            <person name="Amann R."/>
            <person name="Jetten M.S.M."/>
            <person name="Mascher T."/>
            <person name="Medema M.H."/>
            <person name="Devos D.P."/>
            <person name="Kaster A.-K."/>
            <person name="Ovreas L."/>
            <person name="Rohde M."/>
            <person name="Galperin M.Y."/>
            <person name="Jogler C."/>
        </authorList>
    </citation>
    <scope>NUCLEOTIDE SEQUENCE [LARGE SCALE GENOMIC DNA]</scope>
    <source>
        <strain evidence="4 5">Pla85_3_4</strain>
    </source>
</reference>
<dbReference type="SUPFAM" id="SSF51735">
    <property type="entry name" value="NAD(P)-binding Rossmann-fold domains"/>
    <property type="match status" value="1"/>
</dbReference>
<dbReference type="InterPro" id="IPR036291">
    <property type="entry name" value="NAD(P)-bd_dom_sf"/>
</dbReference>
<dbReference type="RefSeq" id="WP_197443090.1">
    <property type="nucleotide sequence ID" value="NZ_CP036433.1"/>
</dbReference>
<dbReference type="Pfam" id="PF00550">
    <property type="entry name" value="PP-binding"/>
    <property type="match status" value="1"/>
</dbReference>
<evidence type="ECO:0000313" key="5">
    <source>
        <dbReference type="Proteomes" id="UP000317648"/>
    </source>
</evidence>
<dbReference type="InterPro" id="IPR002347">
    <property type="entry name" value="SDR_fam"/>
</dbReference>
<dbReference type="Pfam" id="PF13561">
    <property type="entry name" value="adh_short_C2"/>
    <property type="match status" value="1"/>
</dbReference>
<dbReference type="PANTHER" id="PTHR43669">
    <property type="entry name" value="5-KETO-D-GLUCONATE 5-REDUCTASE"/>
    <property type="match status" value="1"/>
</dbReference>
<organism evidence="4 5">
    <name type="scientific">Lignipirellula cremea</name>
    <dbReference type="NCBI Taxonomy" id="2528010"/>
    <lineage>
        <taxon>Bacteria</taxon>
        <taxon>Pseudomonadati</taxon>
        <taxon>Planctomycetota</taxon>
        <taxon>Planctomycetia</taxon>
        <taxon>Pirellulales</taxon>
        <taxon>Pirellulaceae</taxon>
        <taxon>Lignipirellula</taxon>
    </lineage>
</organism>
<dbReference type="InterPro" id="IPR036736">
    <property type="entry name" value="ACP-like_sf"/>
</dbReference>
<evidence type="ECO:0000313" key="4">
    <source>
        <dbReference type="EMBL" id="QDU93835.1"/>
    </source>
</evidence>
<dbReference type="AlphaFoldDB" id="A0A518DPS5"/>
<gene>
    <name evidence="4" type="primary">fabL_2</name>
    <name evidence="4" type="ORF">Pla8534_16180</name>
</gene>
<dbReference type="Gene3D" id="1.10.1200.10">
    <property type="entry name" value="ACP-like"/>
    <property type="match status" value="1"/>
</dbReference>
<dbReference type="SUPFAM" id="SSF47336">
    <property type="entry name" value="ACP-like"/>
    <property type="match status" value="1"/>
</dbReference>
<name>A0A518DPS5_9BACT</name>
<comment type="similarity">
    <text evidence="1">Belongs to the short-chain dehydrogenases/reductases (SDR) family.</text>
</comment>
<evidence type="ECO:0000259" key="3">
    <source>
        <dbReference type="PROSITE" id="PS50075"/>
    </source>
</evidence>
<protein>
    <submittedName>
        <fullName evidence="4">Enoyl-[acyl-carrier-protein] reductase [NADPH] FabL</fullName>
        <ecNumber evidence="4">1.3.1.104</ecNumber>
    </submittedName>
</protein>
<dbReference type="PROSITE" id="PS50075">
    <property type="entry name" value="CARRIER"/>
    <property type="match status" value="1"/>
</dbReference>
<evidence type="ECO:0000256" key="1">
    <source>
        <dbReference type="ARBA" id="ARBA00006484"/>
    </source>
</evidence>
<accession>A0A518DPS5</accession>
<feature type="domain" description="Carrier" evidence="3">
    <location>
        <begin position="3"/>
        <end position="79"/>
    </location>
</feature>
<sequence length="404" mass="43021">MSQQTFTRVVECLAATTRYPHEFFTPDADMEEQLGIDSVKRVEILISLGQEFNLGLQSESYDPSIRTVGDVAAWIESLLPAEQPAVREQASQPVKVEREVPSRVAAVERISPPHGIPAPHVSPGRSVSPGLYREAQPAQVGQPLAGRTALVTGSGRGAGRVIARVLADRGAHVIINSFHSRDLGEKTAAEINALGGSAEHVWGSVANPDHVNRMFDEIGAGPGLDILICNASDGRVGSFLEITAKDWDRAFRTNVSGHHHCAVRAAEIMKPRGGGAMVTMSAVGAHQFIAGLGSQGVVKAAVESLTRYLACELGPSGIRVNCVAGGPVYGELLEQFPDSRAAQNHWESRTPDGELCTPLDLAETIAFLVSDQARGINGAVWMVDHGFSATADGQLQRRAVPARV</sequence>
<dbReference type="KEGG" id="lcre:Pla8534_16180"/>
<dbReference type="Proteomes" id="UP000317648">
    <property type="component" value="Chromosome"/>
</dbReference>
<keyword evidence="5" id="KW-1185">Reference proteome</keyword>
<keyword evidence="2 4" id="KW-0560">Oxidoreductase</keyword>
<dbReference type="Gene3D" id="3.40.50.720">
    <property type="entry name" value="NAD(P)-binding Rossmann-like Domain"/>
    <property type="match status" value="1"/>
</dbReference>